<proteinExistence type="predicted"/>
<gene>
    <name evidence="1" type="ORF">GM50_2785</name>
</gene>
<sequence length="277" mass="30876">MRAIKQFQVRGIPGEVSRIAIGDRIIDYWAPNTPTDSVLIAHDGQNVFDGKTSTHRRRTWEIGQSVNRLSKEMAITPPAVIAIWNGNTPADPWARLKELAPEKVLRNGVAVITMDVIPVNVDQLYGDRYLNDIFSTYLPTIAASLKIELTPAKTAMIGSSMGGLSTLYALANHGDKFHTALALSTHWSLGGIPLVNALINELPSNGRHNIYMSRGTKGLDADYEPFQLHADSLMLERGYQPDRNFVTRVHTRTGHNEKSWASYIDEPISFWLSRTLK</sequence>
<protein>
    <recommendedName>
        <fullName evidence="2">Esterase</fullName>
    </recommendedName>
</protein>
<evidence type="ECO:0000313" key="1">
    <source>
        <dbReference type="EMBL" id="KGA20160.1"/>
    </source>
</evidence>
<reference evidence="1" key="1">
    <citation type="submission" date="2014-05" db="EMBL/GenBank/DDBJ databases">
        <title>Key roles for freshwater Actinobacteria revealed by deep metagenomic sequencing.</title>
        <authorList>
            <person name="Ghai R."/>
            <person name="Mizuno C.M."/>
            <person name="Picazo A."/>
            <person name="Camacho A."/>
            <person name="Rodriguez-Valera F."/>
        </authorList>
    </citation>
    <scope>NUCLEOTIDE SEQUENCE</scope>
</reference>
<dbReference type="Gene3D" id="3.40.50.1820">
    <property type="entry name" value="alpha/beta hydrolase"/>
    <property type="match status" value="1"/>
</dbReference>
<name>A0A094Q7J8_9ZZZZ</name>
<dbReference type="InterPro" id="IPR000801">
    <property type="entry name" value="Esterase-like"/>
</dbReference>
<dbReference type="PANTHER" id="PTHR48098">
    <property type="entry name" value="ENTEROCHELIN ESTERASE-RELATED"/>
    <property type="match status" value="1"/>
</dbReference>
<organism evidence="1">
    <name type="scientific">freshwater metagenome</name>
    <dbReference type="NCBI Taxonomy" id="449393"/>
    <lineage>
        <taxon>unclassified sequences</taxon>
        <taxon>metagenomes</taxon>
        <taxon>ecological metagenomes</taxon>
    </lineage>
</organism>
<dbReference type="Pfam" id="PF00756">
    <property type="entry name" value="Esterase"/>
    <property type="match status" value="1"/>
</dbReference>
<dbReference type="EMBL" id="JNSK01000005">
    <property type="protein sequence ID" value="KGA20160.1"/>
    <property type="molecule type" value="Genomic_DNA"/>
</dbReference>
<dbReference type="InterPro" id="IPR029058">
    <property type="entry name" value="AB_hydrolase_fold"/>
</dbReference>
<dbReference type="AlphaFoldDB" id="A0A094Q7J8"/>
<accession>A0A094Q7J8</accession>
<evidence type="ECO:0008006" key="2">
    <source>
        <dbReference type="Google" id="ProtNLM"/>
    </source>
</evidence>
<dbReference type="InterPro" id="IPR050583">
    <property type="entry name" value="Mycobacterial_A85_antigen"/>
</dbReference>
<comment type="caution">
    <text evidence="1">The sequence shown here is derived from an EMBL/GenBank/DDBJ whole genome shotgun (WGS) entry which is preliminary data.</text>
</comment>
<dbReference type="SUPFAM" id="SSF53474">
    <property type="entry name" value="alpha/beta-Hydrolases"/>
    <property type="match status" value="1"/>
</dbReference>
<dbReference type="PANTHER" id="PTHR48098:SF6">
    <property type="entry name" value="FERRI-BACILLIBACTIN ESTERASE BESA"/>
    <property type="match status" value="1"/>
</dbReference>